<feature type="non-terminal residue" evidence="2">
    <location>
        <position position="1"/>
    </location>
</feature>
<evidence type="ECO:0000313" key="2">
    <source>
        <dbReference type="EMBL" id="RFU84771.1"/>
    </source>
</evidence>
<evidence type="ECO:0000256" key="1">
    <source>
        <dbReference type="SAM" id="MobiDB-lite"/>
    </source>
</evidence>
<proteinExistence type="predicted"/>
<organism evidence="2 3">
    <name type="scientific">Streptomyces triticagri</name>
    <dbReference type="NCBI Taxonomy" id="2293568"/>
    <lineage>
        <taxon>Bacteria</taxon>
        <taxon>Bacillati</taxon>
        <taxon>Actinomycetota</taxon>
        <taxon>Actinomycetes</taxon>
        <taxon>Kitasatosporales</taxon>
        <taxon>Streptomycetaceae</taxon>
        <taxon>Streptomyces</taxon>
    </lineage>
</organism>
<protein>
    <submittedName>
        <fullName evidence="2">Uncharacterized protein</fullName>
    </submittedName>
</protein>
<accession>A0A372M1K0</accession>
<evidence type="ECO:0000313" key="3">
    <source>
        <dbReference type="Proteomes" id="UP000263094"/>
    </source>
</evidence>
<feature type="region of interest" description="Disordered" evidence="1">
    <location>
        <begin position="1"/>
        <end position="49"/>
    </location>
</feature>
<feature type="compositionally biased region" description="Low complexity" evidence="1">
    <location>
        <begin position="67"/>
        <end position="81"/>
    </location>
</feature>
<comment type="caution">
    <text evidence="2">The sequence shown here is derived from an EMBL/GenBank/DDBJ whole genome shotgun (WGS) entry which is preliminary data.</text>
</comment>
<reference evidence="2 3" key="1">
    <citation type="submission" date="2018-08" db="EMBL/GenBank/DDBJ databases">
        <title>Isolation, diversity and antifungal activity of Actinobacteria from wheat.</title>
        <authorList>
            <person name="Han C."/>
        </authorList>
    </citation>
    <scope>NUCLEOTIDE SEQUENCE [LARGE SCALE GENOMIC DNA]</scope>
    <source>
        <strain evidence="2 3">NEAU-YY421</strain>
    </source>
</reference>
<dbReference type="EMBL" id="QUAK01000113">
    <property type="protein sequence ID" value="RFU84771.1"/>
    <property type="molecule type" value="Genomic_DNA"/>
</dbReference>
<name>A0A372M1K0_9ACTN</name>
<keyword evidence="3" id="KW-1185">Reference proteome</keyword>
<gene>
    <name evidence="2" type="ORF">DY218_20930</name>
</gene>
<dbReference type="Proteomes" id="UP000263094">
    <property type="component" value="Unassembled WGS sequence"/>
</dbReference>
<sequence>GSAAGAAGAEPFGPAAGSVPSPADAAASSDESSSFTGVRMTTGGMGRDPGMLIRIRVVSVVCVSGSSAGLPAPGRSASAPASAPPVVP</sequence>
<feature type="compositionally biased region" description="Low complexity" evidence="1">
    <location>
        <begin position="1"/>
        <end position="42"/>
    </location>
</feature>
<feature type="region of interest" description="Disordered" evidence="1">
    <location>
        <begin position="67"/>
        <end position="88"/>
    </location>
</feature>
<dbReference type="AlphaFoldDB" id="A0A372M1K0"/>